<protein>
    <submittedName>
        <fullName evidence="10">Glycosyl transferase, group 2 family protein</fullName>
    </submittedName>
</protein>
<dbReference type="SUPFAM" id="SSF53448">
    <property type="entry name" value="Nucleotide-diphospho-sugar transferases"/>
    <property type="match status" value="1"/>
</dbReference>
<dbReference type="RefSeq" id="WP_013719460.1">
    <property type="nucleotide sequence ID" value="NC_015416.1"/>
</dbReference>
<dbReference type="InterPro" id="IPR001173">
    <property type="entry name" value="Glyco_trans_2-like"/>
</dbReference>
<proteinExistence type="predicted"/>
<keyword evidence="7 8" id="KW-0472">Membrane</keyword>
<dbReference type="CDD" id="cd04187">
    <property type="entry name" value="DPM1_like_bac"/>
    <property type="match status" value="1"/>
</dbReference>
<keyword evidence="1" id="KW-1003">Cell membrane</keyword>
<dbReference type="PANTHER" id="PTHR48090">
    <property type="entry name" value="UNDECAPRENYL-PHOSPHATE 4-DEOXY-4-FORMAMIDO-L-ARABINOSE TRANSFERASE-RELATED"/>
    <property type="match status" value="1"/>
</dbReference>
<accession>F4BVI2</accession>
<dbReference type="InterPro" id="IPR029044">
    <property type="entry name" value="Nucleotide-diphossugar_trans"/>
</dbReference>
<feature type="transmembrane region" description="Helical" evidence="8">
    <location>
        <begin position="232"/>
        <end position="252"/>
    </location>
</feature>
<dbReference type="Gene3D" id="3.90.550.10">
    <property type="entry name" value="Spore Coat Polysaccharide Biosynthesis Protein SpsA, Chain A"/>
    <property type="match status" value="1"/>
</dbReference>
<keyword evidence="6 8" id="KW-1133">Transmembrane helix</keyword>
<evidence type="ECO:0000256" key="4">
    <source>
        <dbReference type="ARBA" id="ARBA00022692"/>
    </source>
</evidence>
<gene>
    <name evidence="10" type="ordered locus">MCON_1818</name>
</gene>
<dbReference type="Pfam" id="PF00535">
    <property type="entry name" value="Glycos_transf_2"/>
    <property type="match status" value="1"/>
</dbReference>
<dbReference type="HOGENOM" id="CLU_033536_0_0_2"/>
<feature type="domain" description="Glycosyltransferase 2-like" evidence="9">
    <location>
        <begin position="3"/>
        <end position="166"/>
    </location>
</feature>
<keyword evidence="4 8" id="KW-0812">Transmembrane</keyword>
<keyword evidence="3 10" id="KW-0808">Transferase</keyword>
<evidence type="ECO:0000313" key="11">
    <source>
        <dbReference type="Proteomes" id="UP000007807"/>
    </source>
</evidence>
<organism evidence="10 11">
    <name type="scientific">Methanothrix soehngenii (strain ATCC 5969 / DSM 3671 / JCM 10134 / NBRC 103675 / OCM 69 / GP-6)</name>
    <name type="common">Methanosaeta concilii</name>
    <dbReference type="NCBI Taxonomy" id="990316"/>
    <lineage>
        <taxon>Archaea</taxon>
        <taxon>Methanobacteriati</taxon>
        <taxon>Methanobacteriota</taxon>
        <taxon>Stenosarchaea group</taxon>
        <taxon>Methanomicrobia</taxon>
        <taxon>Methanotrichales</taxon>
        <taxon>Methanotrichaceae</taxon>
        <taxon>Methanothrix</taxon>
    </lineage>
</organism>
<keyword evidence="11" id="KW-1185">Reference proteome</keyword>
<dbReference type="KEGG" id="mcj:MCON_1818"/>
<evidence type="ECO:0000313" key="10">
    <source>
        <dbReference type="EMBL" id="AEB68416.1"/>
    </source>
</evidence>
<dbReference type="STRING" id="990316.MCON_1818"/>
<sequence length="310" mass="35940">MISIVIPLYNEEENIQELYRRLIDVLDSMRESYEVLFIDDGSTDGSYARLLEIKKNNESIKIVKFRRNFGQTAAIHAGFDYAQGEIIATLDADLQNDPQDIPDMVKKLNDLDLDVVCGWRYQRQDKFHKKILSRFANGLRRNLTGESIHDSGCTLRVYRKESVRDLDLYGEMHRYIPALLTWRGFKVDEHKVVHHERYRGQTKYNWRRLTRGFFDLVVVAFWQRYSFRPVHIFGILGGILAAVGGIVVTYLVAEKMIFGAQLADRPLFISSILMAIMGVQFITTGILADIMVKIYYGQNGRKNYLVERVV</sequence>
<dbReference type="EMBL" id="CP002565">
    <property type="protein sequence ID" value="AEB68416.1"/>
    <property type="molecule type" value="Genomic_DNA"/>
</dbReference>
<dbReference type="PANTHER" id="PTHR48090:SF3">
    <property type="entry name" value="UNDECAPRENYL-PHOSPHATE 4-DEOXY-4-FORMAMIDO-L-ARABINOSE TRANSFERASE"/>
    <property type="match status" value="1"/>
</dbReference>
<evidence type="ECO:0000256" key="2">
    <source>
        <dbReference type="ARBA" id="ARBA00022676"/>
    </source>
</evidence>
<dbReference type="Proteomes" id="UP000007807">
    <property type="component" value="Chromosome"/>
</dbReference>
<dbReference type="OrthoDB" id="46222at2157"/>
<dbReference type="AlphaFoldDB" id="F4BVI2"/>
<name>F4BVI2_METSG</name>
<reference evidence="10 11" key="1">
    <citation type="journal article" date="2011" name="J. Bacteriol.">
        <title>Complete genome sequence of Methanosaeta concilii, a specialist in aceticlastic methanogenesis.</title>
        <authorList>
            <person name="Barber R.D."/>
            <person name="Zhang L."/>
            <person name="Harnack M."/>
            <person name="Olson M.V."/>
            <person name="Kaul R."/>
            <person name="Ingram-Smith C."/>
            <person name="Smith K.S."/>
        </authorList>
    </citation>
    <scope>NUCLEOTIDE SEQUENCE [LARGE SCALE GENOMIC DNA]</scope>
    <source>
        <strain evidence="11">ATCC 5969 / DSM 3671 / JCM 10134 / NBRC 103675 / OCM 69 / GP-6</strain>
    </source>
</reference>
<keyword evidence="2" id="KW-0328">Glycosyltransferase</keyword>
<evidence type="ECO:0000256" key="6">
    <source>
        <dbReference type="ARBA" id="ARBA00022989"/>
    </source>
</evidence>
<evidence type="ECO:0000256" key="5">
    <source>
        <dbReference type="ARBA" id="ARBA00022985"/>
    </source>
</evidence>
<feature type="transmembrane region" description="Helical" evidence="8">
    <location>
        <begin position="272"/>
        <end position="292"/>
    </location>
</feature>
<dbReference type="GO" id="GO:0005886">
    <property type="term" value="C:plasma membrane"/>
    <property type="evidence" value="ECO:0007669"/>
    <property type="project" value="TreeGrafter"/>
</dbReference>
<evidence type="ECO:0000256" key="7">
    <source>
        <dbReference type="ARBA" id="ARBA00023136"/>
    </source>
</evidence>
<evidence type="ECO:0000259" key="9">
    <source>
        <dbReference type="Pfam" id="PF00535"/>
    </source>
</evidence>
<evidence type="ECO:0000256" key="1">
    <source>
        <dbReference type="ARBA" id="ARBA00022475"/>
    </source>
</evidence>
<evidence type="ECO:0000256" key="8">
    <source>
        <dbReference type="SAM" id="Phobius"/>
    </source>
</evidence>
<dbReference type="InParanoid" id="F4BVI2"/>
<dbReference type="GO" id="GO:0016757">
    <property type="term" value="F:glycosyltransferase activity"/>
    <property type="evidence" value="ECO:0007669"/>
    <property type="project" value="UniProtKB-KW"/>
</dbReference>
<dbReference type="InterPro" id="IPR050256">
    <property type="entry name" value="Glycosyltransferase_2"/>
</dbReference>
<dbReference type="GeneID" id="10461352"/>
<keyword evidence="5" id="KW-0448">Lipopolysaccharide biosynthesis</keyword>
<evidence type="ECO:0000256" key="3">
    <source>
        <dbReference type="ARBA" id="ARBA00022679"/>
    </source>
</evidence>